<evidence type="ECO:0000256" key="7">
    <source>
        <dbReference type="ARBA" id="ARBA00044633"/>
    </source>
</evidence>
<dbReference type="GO" id="GO:0009423">
    <property type="term" value="P:chorismate biosynthetic process"/>
    <property type="evidence" value="ECO:0007669"/>
    <property type="project" value="UniProtKB-UniPathway"/>
</dbReference>
<evidence type="ECO:0000256" key="2">
    <source>
        <dbReference type="ARBA" id="ARBA00009948"/>
    </source>
</evidence>
<dbReference type="InterPro" id="IPR013792">
    <property type="entry name" value="RNA3'P_cycl/enolpyr_Trfase_a/b"/>
</dbReference>
<dbReference type="GO" id="GO:0008652">
    <property type="term" value="P:amino acid biosynthetic process"/>
    <property type="evidence" value="ECO:0007669"/>
    <property type="project" value="UniProtKB-KW"/>
</dbReference>
<reference evidence="9" key="1">
    <citation type="submission" date="2020-05" db="EMBL/GenBank/DDBJ databases">
        <authorList>
            <person name="Chiriac C."/>
            <person name="Salcher M."/>
            <person name="Ghai R."/>
            <person name="Kavagutti S V."/>
        </authorList>
    </citation>
    <scope>NUCLEOTIDE SEQUENCE</scope>
</reference>
<dbReference type="NCBIfam" id="TIGR01356">
    <property type="entry name" value="aroA"/>
    <property type="match status" value="1"/>
</dbReference>
<gene>
    <name evidence="9" type="ORF">UFOPK4371_01991</name>
</gene>
<dbReference type="GO" id="GO:0003866">
    <property type="term" value="F:3-phosphoshikimate 1-carboxyvinyltransferase activity"/>
    <property type="evidence" value="ECO:0007669"/>
    <property type="project" value="UniProtKB-EC"/>
</dbReference>
<dbReference type="EMBL" id="CAFBRD010000181">
    <property type="protein sequence ID" value="CAB5078834.1"/>
    <property type="molecule type" value="Genomic_DNA"/>
</dbReference>
<sequence length="431" mass="45293">MPDVLSIVPFKGPIDAVVTPPGSKSITNRSLLIAALASGESVLRGALLAEDTHAMIDCVEALGARVERSADDLALTITGIGGELANAGPDFFARQSGTTARFMAAVLALGSQPFLLDADDAMRRRPMGDALSALDSLGVTISAKGEAGFLPVEICGPPTLVGSMPTVVIDGSTSSQFTSGLLIAAACMQDGLRIELRGDIVSRPYLDMTVSVMHAFGAKVLTPDDRTFVVSPGCYQSTNYEIEPDASAASYFFALAAICGGSVCVKGLHRDSLQGDVRFVDVLETMGSNVVFEKDAITVTGAPLHGVNVDFSQISDTAQTIAAVAVFADGPTTVTGIGFIRRKETDRIAAVVTELQRLGIHATEDSDGFTVNPGPTNDAIIETYDDHRMAMSMALIGYNRAGVTISDPNCVAKTFPNYFDQMDELRNGISL</sequence>
<evidence type="ECO:0000256" key="6">
    <source>
        <dbReference type="ARBA" id="ARBA00023141"/>
    </source>
</evidence>
<dbReference type="EC" id="2.5.1.19" evidence="3"/>
<dbReference type="UniPathway" id="UPA00053">
    <property type="reaction ID" value="UER00089"/>
</dbReference>
<dbReference type="PANTHER" id="PTHR21090">
    <property type="entry name" value="AROM/DEHYDROQUINATE SYNTHASE"/>
    <property type="match status" value="1"/>
</dbReference>
<comment type="pathway">
    <text evidence="1">Metabolic intermediate biosynthesis; chorismate biosynthesis; chorismate from D-erythrose 4-phosphate and phosphoenolpyruvate: step 6/7.</text>
</comment>
<keyword evidence="4" id="KW-0028">Amino-acid biosynthesis</keyword>
<protein>
    <recommendedName>
        <fullName evidence="3">3-phosphoshikimate 1-carboxyvinyltransferase</fullName>
        <ecNumber evidence="3">2.5.1.19</ecNumber>
    </recommendedName>
</protein>
<dbReference type="CDD" id="cd01556">
    <property type="entry name" value="EPSP_synthase"/>
    <property type="match status" value="1"/>
</dbReference>
<evidence type="ECO:0000313" key="9">
    <source>
        <dbReference type="EMBL" id="CAB5078834.1"/>
    </source>
</evidence>
<evidence type="ECO:0000256" key="1">
    <source>
        <dbReference type="ARBA" id="ARBA00004811"/>
    </source>
</evidence>
<dbReference type="Pfam" id="PF00275">
    <property type="entry name" value="EPSP_synthase"/>
    <property type="match status" value="1"/>
</dbReference>
<accession>A0A6J7VJ18</accession>
<dbReference type="InterPro" id="IPR006264">
    <property type="entry name" value="EPSP_synthase"/>
</dbReference>
<dbReference type="InterPro" id="IPR001986">
    <property type="entry name" value="Enolpyruvate_Tfrase_dom"/>
</dbReference>
<keyword evidence="6" id="KW-0057">Aromatic amino acid biosynthesis</keyword>
<comment type="catalytic activity">
    <reaction evidence="7">
        <text>3-phosphoshikimate + phosphoenolpyruvate = 5-O-(1-carboxyvinyl)-3-phosphoshikimate + phosphate</text>
        <dbReference type="Rhea" id="RHEA:21256"/>
        <dbReference type="ChEBI" id="CHEBI:43474"/>
        <dbReference type="ChEBI" id="CHEBI:57701"/>
        <dbReference type="ChEBI" id="CHEBI:58702"/>
        <dbReference type="ChEBI" id="CHEBI:145989"/>
        <dbReference type="EC" id="2.5.1.19"/>
    </reaction>
    <physiologicalReaction direction="left-to-right" evidence="7">
        <dbReference type="Rhea" id="RHEA:21257"/>
    </physiologicalReaction>
</comment>
<dbReference type="PANTHER" id="PTHR21090:SF5">
    <property type="entry name" value="PENTAFUNCTIONAL AROM POLYPEPTIDE"/>
    <property type="match status" value="1"/>
</dbReference>
<organism evidence="9">
    <name type="scientific">freshwater metagenome</name>
    <dbReference type="NCBI Taxonomy" id="449393"/>
    <lineage>
        <taxon>unclassified sequences</taxon>
        <taxon>metagenomes</taxon>
        <taxon>ecological metagenomes</taxon>
    </lineage>
</organism>
<evidence type="ECO:0000259" key="8">
    <source>
        <dbReference type="Pfam" id="PF00275"/>
    </source>
</evidence>
<feature type="domain" description="Enolpyruvate transferase" evidence="8">
    <location>
        <begin position="12"/>
        <end position="422"/>
    </location>
</feature>
<dbReference type="HAMAP" id="MF_00210">
    <property type="entry name" value="EPSP_synth"/>
    <property type="match status" value="1"/>
</dbReference>
<evidence type="ECO:0000256" key="5">
    <source>
        <dbReference type="ARBA" id="ARBA00022679"/>
    </source>
</evidence>
<dbReference type="PIRSF" id="PIRSF000505">
    <property type="entry name" value="EPSPS"/>
    <property type="match status" value="1"/>
</dbReference>
<evidence type="ECO:0000256" key="4">
    <source>
        <dbReference type="ARBA" id="ARBA00022605"/>
    </source>
</evidence>
<dbReference type="PROSITE" id="PS00885">
    <property type="entry name" value="EPSP_SYNTHASE_2"/>
    <property type="match status" value="1"/>
</dbReference>
<dbReference type="InterPro" id="IPR023193">
    <property type="entry name" value="EPSP_synthase_CS"/>
</dbReference>
<proteinExistence type="inferred from homology"/>
<keyword evidence="5" id="KW-0808">Transferase</keyword>
<name>A0A6J7VJ18_9ZZZZ</name>
<dbReference type="InterPro" id="IPR036968">
    <property type="entry name" value="Enolpyruvate_Tfrase_sf"/>
</dbReference>
<dbReference type="Gene3D" id="3.65.10.10">
    <property type="entry name" value="Enolpyruvate transferase domain"/>
    <property type="match status" value="2"/>
</dbReference>
<dbReference type="GO" id="GO:0009073">
    <property type="term" value="P:aromatic amino acid family biosynthetic process"/>
    <property type="evidence" value="ECO:0007669"/>
    <property type="project" value="UniProtKB-KW"/>
</dbReference>
<dbReference type="SUPFAM" id="SSF55205">
    <property type="entry name" value="EPT/RTPC-like"/>
    <property type="match status" value="1"/>
</dbReference>
<comment type="similarity">
    <text evidence="2">Belongs to the EPSP synthase family.</text>
</comment>
<dbReference type="AlphaFoldDB" id="A0A6J7VJ18"/>
<evidence type="ECO:0000256" key="3">
    <source>
        <dbReference type="ARBA" id="ARBA00012450"/>
    </source>
</evidence>